<name>A0A1U7HXY1_9CHRO</name>
<dbReference type="InterPro" id="IPR023267">
    <property type="entry name" value="RCMT"/>
</dbReference>
<dbReference type="AlphaFoldDB" id="A0A1U7HXY1"/>
<feature type="domain" description="SAM-dependent MTase RsmB/NOP-type" evidence="7">
    <location>
        <begin position="1"/>
        <end position="292"/>
    </location>
</feature>
<evidence type="ECO:0000256" key="6">
    <source>
        <dbReference type="SAM" id="MobiDB-lite"/>
    </source>
</evidence>
<keyword evidence="3 5" id="KW-0949">S-adenosyl-L-methionine</keyword>
<evidence type="ECO:0000313" key="8">
    <source>
        <dbReference type="EMBL" id="OKH28450.1"/>
    </source>
</evidence>
<dbReference type="PROSITE" id="PS51686">
    <property type="entry name" value="SAM_MT_RSMB_NOP"/>
    <property type="match status" value="1"/>
</dbReference>
<dbReference type="GO" id="GO:0001510">
    <property type="term" value="P:RNA methylation"/>
    <property type="evidence" value="ECO:0007669"/>
    <property type="project" value="InterPro"/>
</dbReference>
<feature type="binding site" evidence="5">
    <location>
        <position position="133"/>
    </location>
    <ligand>
        <name>S-adenosyl-L-methionine</name>
        <dbReference type="ChEBI" id="CHEBI:59789"/>
    </ligand>
</feature>
<reference evidence="8 9" key="1">
    <citation type="submission" date="2016-11" db="EMBL/GenBank/DDBJ databases">
        <title>Draft Genome Sequences of Nine Cyanobacterial Strains from Diverse Habitats.</title>
        <authorList>
            <person name="Zhu T."/>
            <person name="Hou S."/>
            <person name="Lu X."/>
            <person name="Hess W.R."/>
        </authorList>
    </citation>
    <scope>NUCLEOTIDE SEQUENCE [LARGE SCALE GENOMIC DNA]</scope>
    <source>
        <strain evidence="8 9">5.2 s.c.1</strain>
    </source>
</reference>
<proteinExistence type="inferred from homology"/>
<feature type="binding site" evidence="5">
    <location>
        <position position="160"/>
    </location>
    <ligand>
        <name>S-adenosyl-L-methionine</name>
        <dbReference type="ChEBI" id="CHEBI:59789"/>
    </ligand>
</feature>
<evidence type="ECO:0000256" key="4">
    <source>
        <dbReference type="ARBA" id="ARBA00022884"/>
    </source>
</evidence>
<evidence type="ECO:0000259" key="7">
    <source>
        <dbReference type="PROSITE" id="PS51686"/>
    </source>
</evidence>
<dbReference type="EMBL" id="MRCC01000003">
    <property type="protein sequence ID" value="OKH28450.1"/>
    <property type="molecule type" value="Genomic_DNA"/>
</dbReference>
<dbReference type="STRING" id="247279.NIES1031_04225"/>
<gene>
    <name evidence="8" type="ORF">NIES1031_04225</name>
</gene>
<feature type="active site" description="Nucleophile" evidence="5">
    <location>
        <position position="230"/>
    </location>
</feature>
<dbReference type="PRINTS" id="PR02008">
    <property type="entry name" value="RCMTFAMILY"/>
</dbReference>
<dbReference type="PANTHER" id="PTHR22807:SF30">
    <property type="entry name" value="28S RRNA (CYTOSINE(4447)-C(5))-METHYLTRANSFERASE-RELATED"/>
    <property type="match status" value="1"/>
</dbReference>
<dbReference type="OrthoDB" id="9810297at2"/>
<keyword evidence="2 5" id="KW-0808">Transferase</keyword>
<dbReference type="InterPro" id="IPR001678">
    <property type="entry name" value="MeTrfase_RsmB-F_NOP2_dom"/>
</dbReference>
<dbReference type="InterPro" id="IPR029063">
    <property type="entry name" value="SAM-dependent_MTases_sf"/>
</dbReference>
<keyword evidence="9" id="KW-1185">Reference proteome</keyword>
<keyword evidence="1 5" id="KW-0489">Methyltransferase</keyword>
<sequence>MDQPSNLLIKLSRRLFDDATEQEKFIDALIRPQPFHPCIAWCREKRSPFKIEPPISWQPRFVDRLSFGEKPGQHPLHNEGYYYCLDFSSVFAAMSLYAVRSPINTIFDMCAAPGGKSIFAWRALQPQLLVCNEAISKRIGMLISNLKRCHISPAIVLNKDPGDLSQINFSHQLVIVDAPCSGQSLLAKGSKVPGCFHPNTINKNANRQKRIIANSAQLVAPQGYLAYMTCTYSVEENEQVCEWLLEKFPQFQAVNVSKLVEYQSQLTNLPCYRLFPQSKLGTGAFTALFQNTEVGETKHVDFEMLLQVGIRYKLEDTNHRDTENAEKEGEEGLFMGNDF</sequence>
<organism evidence="8 9">
    <name type="scientific">Chroogloeocystis siderophila 5.2 s.c.1</name>
    <dbReference type="NCBI Taxonomy" id="247279"/>
    <lineage>
        <taxon>Bacteria</taxon>
        <taxon>Bacillati</taxon>
        <taxon>Cyanobacteriota</taxon>
        <taxon>Cyanophyceae</taxon>
        <taxon>Oscillatoriophycideae</taxon>
        <taxon>Chroococcales</taxon>
        <taxon>Chroococcaceae</taxon>
        <taxon>Chroogloeocystis</taxon>
    </lineage>
</organism>
<evidence type="ECO:0000313" key="9">
    <source>
        <dbReference type="Proteomes" id="UP000185984"/>
    </source>
</evidence>
<dbReference type="PANTHER" id="PTHR22807">
    <property type="entry name" value="NOP2 YEAST -RELATED NOL1/NOP2/FMU SUN DOMAIN-CONTAINING"/>
    <property type="match status" value="1"/>
</dbReference>
<dbReference type="Gene3D" id="3.40.50.150">
    <property type="entry name" value="Vaccinia Virus protein VP39"/>
    <property type="match status" value="1"/>
</dbReference>
<dbReference type="GO" id="GO:0008173">
    <property type="term" value="F:RNA methyltransferase activity"/>
    <property type="evidence" value="ECO:0007669"/>
    <property type="project" value="InterPro"/>
</dbReference>
<feature type="region of interest" description="Disordered" evidence="6">
    <location>
        <begin position="319"/>
        <end position="339"/>
    </location>
</feature>
<keyword evidence="4 5" id="KW-0694">RNA-binding</keyword>
<evidence type="ECO:0000256" key="1">
    <source>
        <dbReference type="ARBA" id="ARBA00022603"/>
    </source>
</evidence>
<dbReference type="Pfam" id="PF01189">
    <property type="entry name" value="Methyltr_RsmB-F"/>
    <property type="match status" value="1"/>
</dbReference>
<dbReference type="GO" id="GO:0003723">
    <property type="term" value="F:RNA binding"/>
    <property type="evidence" value="ECO:0007669"/>
    <property type="project" value="UniProtKB-UniRule"/>
</dbReference>
<accession>A0A1U7HXY1</accession>
<evidence type="ECO:0000256" key="2">
    <source>
        <dbReference type="ARBA" id="ARBA00022679"/>
    </source>
</evidence>
<protein>
    <submittedName>
        <fullName evidence="8">Fmu (Sun) domain-containing protein</fullName>
    </submittedName>
</protein>
<dbReference type="SUPFAM" id="SSF53335">
    <property type="entry name" value="S-adenosyl-L-methionine-dependent methyltransferases"/>
    <property type="match status" value="1"/>
</dbReference>
<comment type="caution">
    <text evidence="8">The sequence shown here is derived from an EMBL/GenBank/DDBJ whole genome shotgun (WGS) entry which is preliminary data.</text>
</comment>
<feature type="binding site" evidence="5">
    <location>
        <position position="177"/>
    </location>
    <ligand>
        <name>S-adenosyl-L-methionine</name>
        <dbReference type="ChEBI" id="CHEBI:59789"/>
    </ligand>
</feature>
<evidence type="ECO:0000256" key="3">
    <source>
        <dbReference type="ARBA" id="ARBA00022691"/>
    </source>
</evidence>
<dbReference type="InterPro" id="IPR049560">
    <property type="entry name" value="MeTrfase_RsmB-F_NOP2_cat"/>
</dbReference>
<dbReference type="Proteomes" id="UP000185984">
    <property type="component" value="Unassembled WGS sequence"/>
</dbReference>
<comment type="similarity">
    <text evidence="5">Belongs to the class I-like SAM-binding methyltransferase superfamily. RsmB/NOP family.</text>
</comment>
<feature type="binding site" evidence="5">
    <location>
        <begin position="110"/>
        <end position="116"/>
    </location>
    <ligand>
        <name>S-adenosyl-L-methionine</name>
        <dbReference type="ChEBI" id="CHEBI:59789"/>
    </ligand>
</feature>
<evidence type="ECO:0000256" key="5">
    <source>
        <dbReference type="PROSITE-ProRule" id="PRU01023"/>
    </source>
</evidence>